<accession>A0A6B1DUG1</accession>
<evidence type="ECO:0000259" key="3">
    <source>
        <dbReference type="Pfam" id="PF08240"/>
    </source>
</evidence>
<dbReference type="SUPFAM" id="SSF50129">
    <property type="entry name" value="GroES-like"/>
    <property type="match status" value="1"/>
</dbReference>
<evidence type="ECO:0000313" key="4">
    <source>
        <dbReference type="EMBL" id="MYD91359.1"/>
    </source>
</evidence>
<dbReference type="AlphaFoldDB" id="A0A6B1DUG1"/>
<dbReference type="PANTHER" id="PTHR43401">
    <property type="entry name" value="L-THREONINE 3-DEHYDROGENASE"/>
    <property type="match status" value="1"/>
</dbReference>
<organism evidence="4">
    <name type="scientific">Caldilineaceae bacterium SB0662_bin_9</name>
    <dbReference type="NCBI Taxonomy" id="2605258"/>
    <lineage>
        <taxon>Bacteria</taxon>
        <taxon>Bacillati</taxon>
        <taxon>Chloroflexota</taxon>
        <taxon>Caldilineae</taxon>
        <taxon>Caldilineales</taxon>
        <taxon>Caldilineaceae</taxon>
    </lineage>
</organism>
<gene>
    <name evidence="4" type="ORF">F4Y08_13655</name>
</gene>
<dbReference type="InterPro" id="IPR013149">
    <property type="entry name" value="ADH-like_C"/>
</dbReference>
<dbReference type="Pfam" id="PF08240">
    <property type="entry name" value="ADH_N"/>
    <property type="match status" value="1"/>
</dbReference>
<dbReference type="Pfam" id="PF00107">
    <property type="entry name" value="ADH_zinc_N"/>
    <property type="match status" value="1"/>
</dbReference>
<proteinExistence type="predicted"/>
<dbReference type="GO" id="GO:0016491">
    <property type="term" value="F:oxidoreductase activity"/>
    <property type="evidence" value="ECO:0007669"/>
    <property type="project" value="UniProtKB-KW"/>
</dbReference>
<dbReference type="EMBL" id="VXPY01000094">
    <property type="protein sequence ID" value="MYD91359.1"/>
    <property type="molecule type" value="Genomic_DNA"/>
</dbReference>
<feature type="domain" description="Alcohol dehydrogenase-like N-terminal" evidence="3">
    <location>
        <begin position="28"/>
        <end position="120"/>
    </location>
</feature>
<evidence type="ECO:0000259" key="2">
    <source>
        <dbReference type="Pfam" id="PF00107"/>
    </source>
</evidence>
<keyword evidence="1" id="KW-0560">Oxidoreductase</keyword>
<dbReference type="InterPro" id="IPR013154">
    <property type="entry name" value="ADH-like_N"/>
</dbReference>
<sequence length="351" mass="37470">MDLTGRAVVVTGQAFSVEQGRVPDPAAGGLLLQQELGGICGTDLHNWQNGLPEPTLLGHEAVGTVAALGSGRSRDYLGNPLREGDRVVYHPRNALGKPFGYRGLESPFSGGFAEYVHLDDPDACVIRTETDPRTAVLAEPFAIGTHAVMRAEVQLGDTVLVQGSGAIGLMVMICARLSGAARVIVIGGPSGRLALARRLGAHETIDIAVHSEQEARHELVMDLTRGEGADVVFECAGFLPAVPEGFGYVKQDGKFIECGHFVDIGEVPINPARHILIPNIRVEGIWGSRFPHFVRGHALLEQSDLPIGEMVSHVLPLERVQAGFDALNGTYSLDGEDVVKIALARDPAMFD</sequence>
<comment type="caution">
    <text evidence="4">The sequence shown here is derived from an EMBL/GenBank/DDBJ whole genome shotgun (WGS) entry which is preliminary data.</text>
</comment>
<protein>
    <submittedName>
        <fullName evidence="4">Zinc-binding dehydrogenase</fullName>
    </submittedName>
</protein>
<dbReference type="Gene3D" id="3.40.50.720">
    <property type="entry name" value="NAD(P)-binding Rossmann-like Domain"/>
    <property type="match status" value="1"/>
</dbReference>
<feature type="domain" description="Alcohol dehydrogenase-like C-terminal" evidence="2">
    <location>
        <begin position="166"/>
        <end position="290"/>
    </location>
</feature>
<dbReference type="InterPro" id="IPR011032">
    <property type="entry name" value="GroES-like_sf"/>
</dbReference>
<evidence type="ECO:0000256" key="1">
    <source>
        <dbReference type="ARBA" id="ARBA00023002"/>
    </source>
</evidence>
<reference evidence="4" key="1">
    <citation type="submission" date="2019-09" db="EMBL/GenBank/DDBJ databases">
        <title>Characterisation of the sponge microbiome using genome-centric metagenomics.</title>
        <authorList>
            <person name="Engelberts J.P."/>
            <person name="Robbins S.J."/>
            <person name="De Goeij J.M."/>
            <person name="Aranda M."/>
            <person name="Bell S.C."/>
            <person name="Webster N.S."/>
        </authorList>
    </citation>
    <scope>NUCLEOTIDE SEQUENCE</scope>
    <source>
        <strain evidence="4">SB0662_bin_9</strain>
    </source>
</reference>
<dbReference type="Gene3D" id="3.90.180.10">
    <property type="entry name" value="Medium-chain alcohol dehydrogenases, catalytic domain"/>
    <property type="match status" value="1"/>
</dbReference>
<name>A0A6B1DUG1_9CHLR</name>
<dbReference type="InterPro" id="IPR050129">
    <property type="entry name" value="Zn_alcohol_dh"/>
</dbReference>
<dbReference type="InterPro" id="IPR036291">
    <property type="entry name" value="NAD(P)-bd_dom_sf"/>
</dbReference>
<dbReference type="SUPFAM" id="SSF51735">
    <property type="entry name" value="NAD(P)-binding Rossmann-fold domains"/>
    <property type="match status" value="1"/>
</dbReference>